<organism evidence="1 2">
    <name type="scientific">Massariosphaeria phaeospora</name>
    <dbReference type="NCBI Taxonomy" id="100035"/>
    <lineage>
        <taxon>Eukaryota</taxon>
        <taxon>Fungi</taxon>
        <taxon>Dikarya</taxon>
        <taxon>Ascomycota</taxon>
        <taxon>Pezizomycotina</taxon>
        <taxon>Dothideomycetes</taxon>
        <taxon>Pleosporomycetidae</taxon>
        <taxon>Pleosporales</taxon>
        <taxon>Pleosporales incertae sedis</taxon>
        <taxon>Massariosphaeria</taxon>
    </lineage>
</organism>
<comment type="caution">
    <text evidence="1">The sequence shown here is derived from an EMBL/GenBank/DDBJ whole genome shotgun (WGS) entry which is preliminary data.</text>
</comment>
<evidence type="ECO:0000313" key="2">
    <source>
        <dbReference type="Proteomes" id="UP000481861"/>
    </source>
</evidence>
<protein>
    <recommendedName>
        <fullName evidence="3">TPR-like protein</fullName>
    </recommendedName>
</protein>
<dbReference type="Pfam" id="PF13374">
    <property type="entry name" value="TPR_10"/>
    <property type="match status" value="2"/>
</dbReference>
<dbReference type="Gene3D" id="1.25.40.10">
    <property type="entry name" value="Tetratricopeptide repeat domain"/>
    <property type="match status" value="2"/>
</dbReference>
<dbReference type="AlphaFoldDB" id="A0A7C8I9H7"/>
<evidence type="ECO:0000313" key="1">
    <source>
        <dbReference type="EMBL" id="KAF2867747.1"/>
    </source>
</evidence>
<proteinExistence type="predicted"/>
<dbReference type="InterPro" id="IPR019734">
    <property type="entry name" value="TPR_rpt"/>
</dbReference>
<dbReference type="SUPFAM" id="SSF48452">
    <property type="entry name" value="TPR-like"/>
    <property type="match status" value="2"/>
</dbReference>
<sequence length="784" mass="88564">MPTILSDERKRVLAPRTTKHECTVSSLRSAPGLIKTSIQELDNFLVMAQSPTVQSCLINHPGRLQSMMDDCIRSARPLQSLLEPLVIEDHDTTRVKLRKSRASFKQLQKITAMKEQIATCQRTLQIYTSLPDLAMPAHTMPGSESGPFWSWWNWEQGSMLFTTRDKALACQLVKAKSAFKMEALNRADAYRLLTSQLDDDVVDDESITPLLSHLEYLPLAIVQAAACMRELSLSPWAYLRHLNESWKSKAALLGSTKVFKPNAMFRSVAFIQSFVSIDALKAQSETALCLLCRMACMEPFRIPRELFTTGTNSIQISKDLGILKVFSLLTGDPLDNVFDMHSLVHVAVRVYLEDTGQRTKYTTEAFKIMAAKYPSEDEQHSHLIQCDQYLPHTVAIWEELFGSPEEQDLKHVDSTKAEQLASRVSRYLQILGRYAEAKRFATEALRISTFGTGPKSMRALICQRNLAVIERHLGNLHVYADTIGDVLTSQLDLLDDDEDPAIISTLNQKGLSLQSQGNYTEAIVHHDQTIAICEMLYGEDDPRTLDQMHNLALAHLGQAQYTKALNILQTVLDGMEEIHGLQHIKTLVALANKGCVLQGLQRWDEAAQQLEQALSGLAQLFDAAHPHAIAWKANLAQIHRQRGDLPQAERTTREVLQSHQARFGSAHPTTLHMHRNLAILLQCQKRYGEAEHVYLRVLRGRQKNLHRTHPDTMASMFDLCVVYQCQARYGEALELARMVLEMRRAVLPVESAERRASETHVRQLEEYYDEWVRSRALVGSGEEG</sequence>
<dbReference type="Proteomes" id="UP000481861">
    <property type="component" value="Unassembled WGS sequence"/>
</dbReference>
<dbReference type="OrthoDB" id="626167at2759"/>
<gene>
    <name evidence="1" type="ORF">BDV95DRAFT_597949</name>
</gene>
<accession>A0A7C8I9H7</accession>
<dbReference type="Pfam" id="PF13424">
    <property type="entry name" value="TPR_12"/>
    <property type="match status" value="2"/>
</dbReference>
<dbReference type="SMART" id="SM00028">
    <property type="entry name" value="TPR"/>
    <property type="match status" value="5"/>
</dbReference>
<name>A0A7C8I9H7_9PLEO</name>
<dbReference type="PANTHER" id="PTHR46082">
    <property type="entry name" value="ATP/GTP-BINDING PROTEIN-RELATED"/>
    <property type="match status" value="1"/>
</dbReference>
<dbReference type="InterPro" id="IPR011990">
    <property type="entry name" value="TPR-like_helical_dom_sf"/>
</dbReference>
<keyword evidence="2" id="KW-1185">Reference proteome</keyword>
<dbReference type="PANTHER" id="PTHR46082:SF6">
    <property type="entry name" value="AAA+ ATPASE DOMAIN-CONTAINING PROTEIN-RELATED"/>
    <property type="match status" value="1"/>
</dbReference>
<dbReference type="EMBL" id="JAADJZ010000022">
    <property type="protein sequence ID" value="KAF2867747.1"/>
    <property type="molecule type" value="Genomic_DNA"/>
</dbReference>
<dbReference type="InterPro" id="IPR053137">
    <property type="entry name" value="NLR-like"/>
</dbReference>
<reference evidence="1 2" key="1">
    <citation type="submission" date="2020-01" db="EMBL/GenBank/DDBJ databases">
        <authorList>
            <consortium name="DOE Joint Genome Institute"/>
            <person name="Haridas S."/>
            <person name="Albert R."/>
            <person name="Binder M."/>
            <person name="Bloem J."/>
            <person name="Labutti K."/>
            <person name="Salamov A."/>
            <person name="Andreopoulos B."/>
            <person name="Baker S.E."/>
            <person name="Barry K."/>
            <person name="Bills G."/>
            <person name="Bluhm B.H."/>
            <person name="Cannon C."/>
            <person name="Castanera R."/>
            <person name="Culley D.E."/>
            <person name="Daum C."/>
            <person name="Ezra D."/>
            <person name="Gonzalez J.B."/>
            <person name="Henrissat B."/>
            <person name="Kuo A."/>
            <person name="Liang C."/>
            <person name="Lipzen A."/>
            <person name="Lutzoni F."/>
            <person name="Magnuson J."/>
            <person name="Mondo S."/>
            <person name="Nolan M."/>
            <person name="Ohm R."/>
            <person name="Pangilinan J."/>
            <person name="Park H.-J.H."/>
            <person name="Ramirez L."/>
            <person name="Alfaro M."/>
            <person name="Sun H."/>
            <person name="Tritt A."/>
            <person name="Yoshinaga Y."/>
            <person name="Zwiers L.-H.L."/>
            <person name="Turgeon B.G."/>
            <person name="Goodwin S.B."/>
            <person name="Spatafora J.W."/>
            <person name="Crous P.W."/>
            <person name="Grigoriev I.V."/>
        </authorList>
    </citation>
    <scope>NUCLEOTIDE SEQUENCE [LARGE SCALE GENOMIC DNA]</scope>
    <source>
        <strain evidence="1 2">CBS 611.86</strain>
    </source>
</reference>
<evidence type="ECO:0008006" key="3">
    <source>
        <dbReference type="Google" id="ProtNLM"/>
    </source>
</evidence>